<reference evidence="3 4" key="1">
    <citation type="journal article" date="2013" name="Stand. Genomic Sci.">
        <title>Genomic Encyclopedia of Type Strains, Phase I: The one thousand microbial genomes (KMG-I) project.</title>
        <authorList>
            <person name="Kyrpides N.C."/>
            <person name="Woyke T."/>
            <person name="Eisen J.A."/>
            <person name="Garrity G."/>
            <person name="Lilburn T.G."/>
            <person name="Beck B.J."/>
            <person name="Whitman W.B."/>
            <person name="Hugenholtz P."/>
            <person name="Klenk H.P."/>
        </authorList>
    </citation>
    <scope>NUCLEOTIDE SEQUENCE [LARGE SCALE GENOMIC DNA]</scope>
    <source>
        <strain evidence="3 4">DSM 13484</strain>
    </source>
</reference>
<dbReference type="PANTHER" id="PTHR16026:SF0">
    <property type="entry name" value="CARTILAGE ACIDIC PROTEIN 1"/>
    <property type="match status" value="1"/>
</dbReference>
<keyword evidence="1" id="KW-0732">Signal</keyword>
<dbReference type="InterPro" id="IPR011519">
    <property type="entry name" value="UnbV_ASPIC"/>
</dbReference>
<dbReference type="InterPro" id="IPR027039">
    <property type="entry name" value="Crtac1"/>
</dbReference>
<dbReference type="Proteomes" id="UP000316778">
    <property type="component" value="Unassembled WGS sequence"/>
</dbReference>
<evidence type="ECO:0000313" key="4">
    <source>
        <dbReference type="Proteomes" id="UP000316778"/>
    </source>
</evidence>
<feature type="domain" description="ASPIC/UnbV" evidence="2">
    <location>
        <begin position="524"/>
        <end position="590"/>
    </location>
</feature>
<dbReference type="PANTHER" id="PTHR16026">
    <property type="entry name" value="CARTILAGE ACIDIC PROTEIN 1"/>
    <property type="match status" value="1"/>
</dbReference>
<dbReference type="InterPro" id="IPR013517">
    <property type="entry name" value="FG-GAP"/>
</dbReference>
<evidence type="ECO:0000313" key="3">
    <source>
        <dbReference type="EMBL" id="TWI88706.1"/>
    </source>
</evidence>
<keyword evidence="4" id="KW-1185">Reference proteome</keyword>
<evidence type="ECO:0000259" key="2">
    <source>
        <dbReference type="Pfam" id="PF07593"/>
    </source>
</evidence>
<dbReference type="RefSeq" id="WP_145714451.1">
    <property type="nucleotide sequence ID" value="NZ_BAAAFY010000001.1"/>
</dbReference>
<accession>A0A562T6J6</accession>
<dbReference type="InterPro" id="IPR028994">
    <property type="entry name" value="Integrin_alpha_N"/>
</dbReference>
<evidence type="ECO:0000256" key="1">
    <source>
        <dbReference type="ARBA" id="ARBA00022729"/>
    </source>
</evidence>
<dbReference type="SUPFAM" id="SSF69318">
    <property type="entry name" value="Integrin alpha N-terminal domain"/>
    <property type="match status" value="3"/>
</dbReference>
<protein>
    <submittedName>
        <fullName evidence="3">VCBS repeat protein</fullName>
    </submittedName>
</protein>
<dbReference type="Pfam" id="PF13517">
    <property type="entry name" value="FG-GAP_3"/>
    <property type="match status" value="8"/>
</dbReference>
<dbReference type="EMBL" id="VLLG01000003">
    <property type="protein sequence ID" value="TWI88706.1"/>
    <property type="molecule type" value="Genomic_DNA"/>
</dbReference>
<comment type="caution">
    <text evidence="3">The sequence shown here is derived from an EMBL/GenBank/DDBJ whole genome shotgun (WGS) entry which is preliminary data.</text>
</comment>
<dbReference type="OrthoDB" id="600363at2"/>
<dbReference type="Gene3D" id="2.130.10.130">
    <property type="entry name" value="Integrin alpha, N-terminal"/>
    <property type="match status" value="4"/>
</dbReference>
<dbReference type="PROSITE" id="PS51257">
    <property type="entry name" value="PROKAR_LIPOPROTEIN"/>
    <property type="match status" value="1"/>
</dbReference>
<name>A0A562T6J6_CHIJA</name>
<dbReference type="Pfam" id="PF07593">
    <property type="entry name" value="UnbV_ASPIC"/>
    <property type="match status" value="1"/>
</dbReference>
<organism evidence="3 4">
    <name type="scientific">Chitinophaga japonensis</name>
    <name type="common">Flexibacter japonensis</name>
    <dbReference type="NCBI Taxonomy" id="104662"/>
    <lineage>
        <taxon>Bacteria</taxon>
        <taxon>Pseudomonadati</taxon>
        <taxon>Bacteroidota</taxon>
        <taxon>Chitinophagia</taxon>
        <taxon>Chitinophagales</taxon>
        <taxon>Chitinophagaceae</taxon>
        <taxon>Chitinophaga</taxon>
    </lineage>
</organism>
<sequence length="1127" mass="125084">MQRNNQHFSTLLLILLVACSPGTEKPATLFTQLTAEETNIRFSNDLTYDDQFNIYTYRNFYNGGGVAIGDVNGDSLPDVFFTANMLPNRLYLNKGHLQFEDITEQAGIGKKGKWSTGVSMADVNGDGWLDIYVCNSGDIKGDKRQNELYINQGNGAFREMAQDYGLADHGLSTHAAFFDYDHDGDLDMFLLNNSFKAIGSFNLKENERNKRDSLGGHKFFRNDGGHFTDISEQAGIYGSAIGFGLGVTVGDLDNDGWQDIYVSNDFFERDYLYINQRDGSFRECLEEQMISISNASMGADMADINNDGHSDIFVTEMLPEDNARLKTNTTFENWDKYQLNLQYDYYHQFTRNTLQLNNGNNTFSEIGRLAGVCATDWSWGALITDLDNDGRKDIFVANGIYQDLTNEDYIQYISNEAFFREVITRKANFKKLIDLIPSHPVPSYAFRNNGDFTFTNEAAAWGLDQPGFSNGAAYADLDNDGDLDLVVNNVNMPCFVYRNEARQQHPENKFLKISLEGAGANRFGIGAKVTVHYNGAIAYQEQMPMRGFESTVDNRLNFGLGRTARIDSVVVQWPGGETNIVRNLPPNRHITVKQSEAAMPGSSPAAPAPPALFMESNRRGINFTHRENDFVDFDRDRLIFHMLSTPGPRIAKGDVNNDGLEDLYLCGAKDQPGALYVQTPAGRFMPTNTALLENDKAGEDTDALFFDADGDGDADLYVCSGGNEFSPNATALIDRLYINDGQGNFTRSQQVLPSYIFESSSCVTAADYDGDGDADLFVGVRLKPMRYGYPCKGYVLNNNGKGIFTDVTATVAPPLQAAGMITDAAWTDIDKDKRPDLVVTGEYMPLRLFRNTGRHLQEITTAAGLEKTNGWWNRLQVADVNNDGYPDIIAGNHGRNSRFKASVARPVCLYAGDFDNSGSIKQILTCFNRDTAYPLVLRHDLVSVIPSLKKKYLQYEQYKHQRIEDIFTPGQLQKAVKLDAYILESAVFLNNRNGTFSVKALPAAAQLSPMYGMAVADYDGDEKVDILMGGNFYQSKPEVGIYDASYGTLLKGDGKGNFTALPAQQSGICIRGPVRDMTLLQAGKSLLLVVAMNNEAVKIFTYAPSSLAVSKELSGLSKPHRKHDQHL</sequence>
<dbReference type="AlphaFoldDB" id="A0A562T6J6"/>
<proteinExistence type="predicted"/>
<gene>
    <name evidence="3" type="ORF">LX66_2792</name>
</gene>